<protein>
    <submittedName>
        <fullName evidence="2">Uncharacterized protein</fullName>
    </submittedName>
</protein>
<sequence length="212" mass="24726">MERSRVWRDQHQEEEARDRGQGGSERAVYCTHPVPLHAHTHFLAAVRPALVLHRVRVVTGHVTRGPHLLPGAHGGLLQSFGRLELALPLVEGAKVLQGGGHRGAEEEEEEEHLRRRTTQEEEEEEEEEGEEEREEEHLRRRTTQEEEEEEKEGEGEEEREEKHLRKRTIKEKQEEEENFLFFRDVSISDPECSEALYQPPYSPKEEPSFCFP</sequence>
<name>A0A4Z2HM50_9TELE</name>
<evidence type="ECO:0000256" key="1">
    <source>
        <dbReference type="SAM" id="MobiDB-lite"/>
    </source>
</evidence>
<feature type="region of interest" description="Disordered" evidence="1">
    <location>
        <begin position="97"/>
        <end position="212"/>
    </location>
</feature>
<proteinExistence type="predicted"/>
<feature type="compositionally biased region" description="Acidic residues" evidence="1">
    <location>
        <begin position="145"/>
        <end position="159"/>
    </location>
</feature>
<comment type="caution">
    <text evidence="2">The sequence shown here is derived from an EMBL/GenBank/DDBJ whole genome shotgun (WGS) entry which is preliminary data.</text>
</comment>
<accession>A0A4Z2HM50</accession>
<organism evidence="2 3">
    <name type="scientific">Liparis tanakae</name>
    <name type="common">Tanaka's snailfish</name>
    <dbReference type="NCBI Taxonomy" id="230148"/>
    <lineage>
        <taxon>Eukaryota</taxon>
        <taxon>Metazoa</taxon>
        <taxon>Chordata</taxon>
        <taxon>Craniata</taxon>
        <taxon>Vertebrata</taxon>
        <taxon>Euteleostomi</taxon>
        <taxon>Actinopterygii</taxon>
        <taxon>Neopterygii</taxon>
        <taxon>Teleostei</taxon>
        <taxon>Neoteleostei</taxon>
        <taxon>Acanthomorphata</taxon>
        <taxon>Eupercaria</taxon>
        <taxon>Perciformes</taxon>
        <taxon>Cottioidei</taxon>
        <taxon>Cottales</taxon>
        <taxon>Liparidae</taxon>
        <taxon>Liparis</taxon>
    </lineage>
</organism>
<keyword evidence="3" id="KW-1185">Reference proteome</keyword>
<evidence type="ECO:0000313" key="2">
    <source>
        <dbReference type="EMBL" id="TNN66969.1"/>
    </source>
</evidence>
<dbReference type="AlphaFoldDB" id="A0A4Z2HM50"/>
<dbReference type="EMBL" id="SRLO01000211">
    <property type="protein sequence ID" value="TNN66969.1"/>
    <property type="molecule type" value="Genomic_DNA"/>
</dbReference>
<gene>
    <name evidence="2" type="ORF">EYF80_022742</name>
</gene>
<reference evidence="2 3" key="1">
    <citation type="submission" date="2019-03" db="EMBL/GenBank/DDBJ databases">
        <title>First draft genome of Liparis tanakae, snailfish: a comprehensive survey of snailfish specific genes.</title>
        <authorList>
            <person name="Kim W."/>
            <person name="Song I."/>
            <person name="Jeong J.-H."/>
            <person name="Kim D."/>
            <person name="Kim S."/>
            <person name="Ryu S."/>
            <person name="Song J.Y."/>
            <person name="Lee S.K."/>
        </authorList>
    </citation>
    <scope>NUCLEOTIDE SEQUENCE [LARGE SCALE GENOMIC DNA]</scope>
    <source>
        <tissue evidence="2">Muscle</tissue>
    </source>
</reference>
<feature type="compositionally biased region" description="Basic and acidic residues" evidence="1">
    <location>
        <begin position="135"/>
        <end position="144"/>
    </location>
</feature>
<dbReference type="Proteomes" id="UP000314294">
    <property type="component" value="Unassembled WGS sequence"/>
</dbReference>
<feature type="compositionally biased region" description="Basic and acidic residues" evidence="1">
    <location>
        <begin position="1"/>
        <end position="20"/>
    </location>
</feature>
<feature type="compositionally biased region" description="Acidic residues" evidence="1">
    <location>
        <begin position="120"/>
        <end position="134"/>
    </location>
</feature>
<feature type="compositionally biased region" description="Basic and acidic residues" evidence="1">
    <location>
        <begin position="203"/>
        <end position="212"/>
    </location>
</feature>
<feature type="region of interest" description="Disordered" evidence="1">
    <location>
        <begin position="1"/>
        <end position="25"/>
    </location>
</feature>
<evidence type="ECO:0000313" key="3">
    <source>
        <dbReference type="Proteomes" id="UP000314294"/>
    </source>
</evidence>